<feature type="transmembrane region" description="Helical" evidence="1">
    <location>
        <begin position="37"/>
        <end position="59"/>
    </location>
</feature>
<dbReference type="EMBL" id="CP018791">
    <property type="protein sequence ID" value="ARR01900.1"/>
    <property type="molecule type" value="Genomic_DNA"/>
</dbReference>
<evidence type="ECO:0000313" key="3">
    <source>
        <dbReference type="Proteomes" id="UP000194265"/>
    </source>
</evidence>
<keyword evidence="1" id="KW-1133">Transmembrane helix</keyword>
<evidence type="ECO:0000256" key="1">
    <source>
        <dbReference type="SAM" id="Phobius"/>
    </source>
</evidence>
<name>A0A1X9T089_9BACT</name>
<reference evidence="2 3" key="1">
    <citation type="journal article" date="2017" name="Genome Biol. Evol.">
        <title>Comparative Genomic Analysis Identifies a Campylobacter Clade Deficient in Selenium Metabolism.</title>
        <authorList>
            <person name="Miller W.G."/>
            <person name="Yee E."/>
            <person name="Lopes B.S."/>
            <person name="Chapman M.H."/>
            <person name="Huynh S."/>
            <person name="Bono J.L."/>
            <person name="Parker C.T."/>
            <person name="Strachan N.J.C."/>
            <person name="Forbes K.J."/>
        </authorList>
    </citation>
    <scope>NUCLEOTIDE SEQUENCE [LARGE SCALE GENOMIC DNA]</scope>
    <source>
        <strain evidence="2 3">RM8964</strain>
    </source>
</reference>
<dbReference type="Proteomes" id="UP000194265">
    <property type="component" value="Chromosome"/>
</dbReference>
<organism evidence="2 3">
    <name type="scientific">Campylobacter vicugnae</name>
    <dbReference type="NCBI Taxonomy" id="1660076"/>
    <lineage>
        <taxon>Bacteria</taxon>
        <taxon>Pseudomonadati</taxon>
        <taxon>Campylobacterota</taxon>
        <taxon>Epsilonproteobacteria</taxon>
        <taxon>Campylobacterales</taxon>
        <taxon>Campylobacteraceae</taxon>
        <taxon>Campylobacter</taxon>
    </lineage>
</organism>
<evidence type="ECO:0000313" key="2">
    <source>
        <dbReference type="EMBL" id="ARR01900.1"/>
    </source>
</evidence>
<feature type="transmembrane region" description="Helical" evidence="1">
    <location>
        <begin position="71"/>
        <end position="88"/>
    </location>
</feature>
<keyword evidence="1" id="KW-0812">Transmembrane</keyword>
<proteinExistence type="predicted"/>
<accession>A0A1X9T089</accession>
<gene>
    <name evidence="2" type="ORF">CVIC8964_0481</name>
</gene>
<sequence length="94" mass="10791">MPIITLPIWIITLAILRYGFKKSITTGIAFNAFSFVIWYALNLFLNIFAIIICSIGYLINLKKSKDFTPYLLRYAPVTRATLCIFIIGKMSQTY</sequence>
<protein>
    <submittedName>
        <fullName evidence="2">Membrane protein</fullName>
    </submittedName>
</protein>
<dbReference type="AlphaFoldDB" id="A0A1X9T089"/>
<keyword evidence="1" id="KW-0472">Membrane</keyword>